<dbReference type="InterPro" id="IPR050651">
    <property type="entry name" value="Plant_Cytochrome_P450_Monoox"/>
</dbReference>
<dbReference type="Gene3D" id="1.10.630.10">
    <property type="entry name" value="Cytochrome P450"/>
    <property type="match status" value="1"/>
</dbReference>
<dbReference type="SUPFAM" id="SSF48264">
    <property type="entry name" value="Cytochrome P450"/>
    <property type="match status" value="1"/>
</dbReference>
<keyword evidence="3" id="KW-0560">Oxidoreductase</keyword>
<sequence>MIQRLFLAYYKAGDESDGFATVEMKPAFFELTLNIMMRMIAGKRYYCDEAQKREKAIRFRDLIQENGQLSGASNMADFIQLARWIGSQGKLEKRLRNLQMKRDKFMQDLIQERREILRNSKIIDGRTMIDVLLSLQDNEPKYYTDEMRHGSGDAISWK</sequence>
<dbReference type="GO" id="GO:0005506">
    <property type="term" value="F:iron ion binding"/>
    <property type="evidence" value="ECO:0007669"/>
    <property type="project" value="InterPro"/>
</dbReference>
<reference evidence="7" key="1">
    <citation type="submission" date="2023-03" db="EMBL/GenBank/DDBJ databases">
        <authorList>
            <person name="Julca I."/>
        </authorList>
    </citation>
    <scope>NUCLEOTIDE SEQUENCE</scope>
</reference>
<evidence type="ECO:0000256" key="3">
    <source>
        <dbReference type="ARBA" id="ARBA00023002"/>
    </source>
</evidence>
<dbReference type="Proteomes" id="UP001161247">
    <property type="component" value="Chromosome 8"/>
</dbReference>
<evidence type="ECO:0000256" key="5">
    <source>
        <dbReference type="ARBA" id="ARBA00023033"/>
    </source>
</evidence>
<keyword evidence="8" id="KW-1185">Reference proteome</keyword>
<keyword evidence="4" id="KW-0408">Iron</keyword>
<proteinExistence type="predicted"/>
<dbReference type="InterPro" id="IPR001128">
    <property type="entry name" value="Cyt_P450"/>
</dbReference>
<evidence type="ECO:0000256" key="6">
    <source>
        <dbReference type="SAM" id="Coils"/>
    </source>
</evidence>
<dbReference type="InterPro" id="IPR036396">
    <property type="entry name" value="Cyt_P450_sf"/>
</dbReference>
<dbReference type="PANTHER" id="PTHR47947:SF3">
    <property type="entry name" value="CYTOCHROME P450 81D1-LIKE"/>
    <property type="match status" value="1"/>
</dbReference>
<keyword evidence="2" id="KW-0479">Metal-binding</keyword>
<protein>
    <submittedName>
        <fullName evidence="7">OLC1v1016918C1</fullName>
    </submittedName>
</protein>
<dbReference type="GO" id="GO:0020037">
    <property type="term" value="F:heme binding"/>
    <property type="evidence" value="ECO:0007669"/>
    <property type="project" value="InterPro"/>
</dbReference>
<keyword evidence="1" id="KW-0349">Heme</keyword>
<dbReference type="AlphaFoldDB" id="A0AAV1E889"/>
<feature type="coiled-coil region" evidence="6">
    <location>
        <begin position="88"/>
        <end position="115"/>
    </location>
</feature>
<dbReference type="PANTHER" id="PTHR47947">
    <property type="entry name" value="CYTOCHROME P450 82C3-RELATED"/>
    <property type="match status" value="1"/>
</dbReference>
<keyword evidence="6" id="KW-0175">Coiled coil</keyword>
<dbReference type="EMBL" id="OX459125">
    <property type="protein sequence ID" value="CAI9115905.1"/>
    <property type="molecule type" value="Genomic_DNA"/>
</dbReference>
<evidence type="ECO:0000313" key="7">
    <source>
        <dbReference type="EMBL" id="CAI9115905.1"/>
    </source>
</evidence>
<organism evidence="7 8">
    <name type="scientific">Oldenlandia corymbosa var. corymbosa</name>
    <dbReference type="NCBI Taxonomy" id="529605"/>
    <lineage>
        <taxon>Eukaryota</taxon>
        <taxon>Viridiplantae</taxon>
        <taxon>Streptophyta</taxon>
        <taxon>Embryophyta</taxon>
        <taxon>Tracheophyta</taxon>
        <taxon>Spermatophyta</taxon>
        <taxon>Magnoliopsida</taxon>
        <taxon>eudicotyledons</taxon>
        <taxon>Gunneridae</taxon>
        <taxon>Pentapetalae</taxon>
        <taxon>asterids</taxon>
        <taxon>lamiids</taxon>
        <taxon>Gentianales</taxon>
        <taxon>Rubiaceae</taxon>
        <taxon>Rubioideae</taxon>
        <taxon>Spermacoceae</taxon>
        <taxon>Hedyotis-Oldenlandia complex</taxon>
        <taxon>Oldenlandia</taxon>
    </lineage>
</organism>
<dbReference type="GO" id="GO:0016705">
    <property type="term" value="F:oxidoreductase activity, acting on paired donors, with incorporation or reduction of molecular oxygen"/>
    <property type="evidence" value="ECO:0007669"/>
    <property type="project" value="InterPro"/>
</dbReference>
<dbReference type="GO" id="GO:0004497">
    <property type="term" value="F:monooxygenase activity"/>
    <property type="evidence" value="ECO:0007669"/>
    <property type="project" value="UniProtKB-KW"/>
</dbReference>
<evidence type="ECO:0000256" key="1">
    <source>
        <dbReference type="ARBA" id="ARBA00022617"/>
    </source>
</evidence>
<name>A0AAV1E889_OLDCO</name>
<evidence type="ECO:0000256" key="4">
    <source>
        <dbReference type="ARBA" id="ARBA00023004"/>
    </source>
</evidence>
<evidence type="ECO:0000256" key="2">
    <source>
        <dbReference type="ARBA" id="ARBA00022723"/>
    </source>
</evidence>
<evidence type="ECO:0000313" key="8">
    <source>
        <dbReference type="Proteomes" id="UP001161247"/>
    </source>
</evidence>
<dbReference type="Pfam" id="PF00067">
    <property type="entry name" value="p450"/>
    <property type="match status" value="1"/>
</dbReference>
<keyword evidence="5" id="KW-0503">Monooxygenase</keyword>
<accession>A0AAV1E889</accession>
<gene>
    <name evidence="7" type="ORF">OLC1_LOCUS22335</name>
</gene>